<comment type="caution">
    <text evidence="1">The sequence shown here is derived from an EMBL/GenBank/DDBJ whole genome shotgun (WGS) entry which is preliminary data.</text>
</comment>
<sequence length="53" mass="5813">MAGTPKTAVVRDKGGVMVRNNADEGYDYRVRTLDFANSDTPLRRVPGTCRRAG</sequence>
<evidence type="ECO:0000313" key="2">
    <source>
        <dbReference type="Proteomes" id="UP000006447"/>
    </source>
</evidence>
<dbReference type="PATRIC" id="fig|1165867.3.peg.1575"/>
<dbReference type="Proteomes" id="UP000006447">
    <property type="component" value="Unassembled WGS sequence"/>
</dbReference>
<proteinExistence type="predicted"/>
<evidence type="ECO:0000313" key="1">
    <source>
        <dbReference type="EMBL" id="EID80521.1"/>
    </source>
</evidence>
<name>I0WVV5_RHOOP</name>
<dbReference type="EMBL" id="AJJH01000032">
    <property type="protein sequence ID" value="EID80521.1"/>
    <property type="molecule type" value="Genomic_DNA"/>
</dbReference>
<protein>
    <submittedName>
        <fullName evidence="1">Uncharacterized protein</fullName>
    </submittedName>
</protein>
<accession>I0WVV5</accession>
<organism evidence="1 2">
    <name type="scientific">Rhodococcus opacus RKJ300 = JCM 13270</name>
    <dbReference type="NCBI Taxonomy" id="1165867"/>
    <lineage>
        <taxon>Bacteria</taxon>
        <taxon>Bacillati</taxon>
        <taxon>Actinomycetota</taxon>
        <taxon>Actinomycetes</taxon>
        <taxon>Mycobacteriales</taxon>
        <taxon>Nocardiaceae</taxon>
        <taxon>Rhodococcus</taxon>
    </lineage>
</organism>
<dbReference type="AlphaFoldDB" id="I0WVV5"/>
<gene>
    <name evidence="1" type="ORF">W59_07784</name>
</gene>
<reference evidence="1 2" key="1">
    <citation type="journal article" date="2012" name="J. Bacteriol.">
        <title>Draft genome sequence of the nitrophenol-degrading actinomycete Rhodococcus imtechensis RKJ300.</title>
        <authorList>
            <person name="Vikram S."/>
            <person name="Kumar S."/>
            <person name="Subramanian S."/>
            <person name="Raghava G.P."/>
        </authorList>
    </citation>
    <scope>NUCLEOTIDE SEQUENCE [LARGE SCALE GENOMIC DNA]</scope>
    <source>
        <strain evidence="1 2">RKJ300</strain>
    </source>
</reference>